<evidence type="ECO:0000313" key="1">
    <source>
        <dbReference type="EMBL" id="DAF95519.1"/>
    </source>
</evidence>
<organism evidence="1">
    <name type="scientific">Myoviridae sp. ctCo31</name>
    <dbReference type="NCBI Taxonomy" id="2825053"/>
    <lineage>
        <taxon>Viruses</taxon>
        <taxon>Duplodnaviria</taxon>
        <taxon>Heunggongvirae</taxon>
        <taxon>Uroviricota</taxon>
        <taxon>Caudoviricetes</taxon>
    </lineage>
</organism>
<accession>A0A8S5UM19</accession>
<sequence>MFYFWDDKNGLNFKSNKSLIQEDPKHILMLMKNSA</sequence>
<name>A0A8S5UM19_9CAUD</name>
<dbReference type="EMBL" id="BK016109">
    <property type="protein sequence ID" value="DAF95519.1"/>
    <property type="molecule type" value="Genomic_DNA"/>
</dbReference>
<protein>
    <submittedName>
        <fullName evidence="1">Uncharacterized protein</fullName>
    </submittedName>
</protein>
<reference evidence="1" key="1">
    <citation type="journal article" date="2021" name="Proc. Natl. Acad. Sci. U.S.A.">
        <title>A Catalog of Tens of Thousands of Viruses from Human Metagenomes Reveals Hidden Associations with Chronic Diseases.</title>
        <authorList>
            <person name="Tisza M.J."/>
            <person name="Buck C.B."/>
        </authorList>
    </citation>
    <scope>NUCLEOTIDE SEQUENCE</scope>
    <source>
        <strain evidence="1">CtCo31</strain>
    </source>
</reference>
<proteinExistence type="predicted"/>